<dbReference type="AlphaFoldDB" id="A0AAQ3L0F9"/>
<evidence type="ECO:0000313" key="1">
    <source>
        <dbReference type="EMBL" id="WOL18055.1"/>
    </source>
</evidence>
<organism evidence="1 2">
    <name type="scientific">Canna indica</name>
    <name type="common">Indian-shot</name>
    <dbReference type="NCBI Taxonomy" id="4628"/>
    <lineage>
        <taxon>Eukaryota</taxon>
        <taxon>Viridiplantae</taxon>
        <taxon>Streptophyta</taxon>
        <taxon>Embryophyta</taxon>
        <taxon>Tracheophyta</taxon>
        <taxon>Spermatophyta</taxon>
        <taxon>Magnoliopsida</taxon>
        <taxon>Liliopsida</taxon>
        <taxon>Zingiberales</taxon>
        <taxon>Cannaceae</taxon>
        <taxon>Canna</taxon>
    </lineage>
</organism>
<accession>A0AAQ3L0F9</accession>
<dbReference type="Proteomes" id="UP001327560">
    <property type="component" value="Chromosome 8"/>
</dbReference>
<sequence length="95" mass="10599">MARNEEKGKQKPEERRLYLASVATWLKPISGALRLSARLPSRWPRFRTRASASTAFMISMTRSISFSMSASTGNIIDVPNPSGCGPGYRYVLRCC</sequence>
<gene>
    <name evidence="1" type="ORF">Cni_G26848</name>
</gene>
<dbReference type="EMBL" id="CP136897">
    <property type="protein sequence ID" value="WOL18055.1"/>
    <property type="molecule type" value="Genomic_DNA"/>
</dbReference>
<evidence type="ECO:0000313" key="2">
    <source>
        <dbReference type="Proteomes" id="UP001327560"/>
    </source>
</evidence>
<proteinExistence type="predicted"/>
<protein>
    <submittedName>
        <fullName evidence="1">Uncharacterized protein</fullName>
    </submittedName>
</protein>
<keyword evidence="2" id="KW-1185">Reference proteome</keyword>
<reference evidence="1 2" key="1">
    <citation type="submission" date="2023-10" db="EMBL/GenBank/DDBJ databases">
        <title>Chromosome-scale genome assembly provides insights into flower coloration mechanisms of Canna indica.</title>
        <authorList>
            <person name="Li C."/>
        </authorList>
    </citation>
    <scope>NUCLEOTIDE SEQUENCE [LARGE SCALE GENOMIC DNA]</scope>
    <source>
        <tissue evidence="1">Flower</tissue>
    </source>
</reference>
<name>A0AAQ3L0F9_9LILI</name>